<proteinExistence type="predicted"/>
<dbReference type="Proteomes" id="UP000694941">
    <property type="component" value="Unplaced"/>
</dbReference>
<protein>
    <submittedName>
        <fullName evidence="3">Tigger transposable element-derived protein 6-like</fullName>
    </submittedName>
</protein>
<dbReference type="Pfam" id="PF03184">
    <property type="entry name" value="DDE_1"/>
    <property type="match status" value="1"/>
</dbReference>
<dbReference type="RefSeq" id="XP_013787057.1">
    <property type="nucleotide sequence ID" value="XM_013931603.1"/>
</dbReference>
<dbReference type="PANTHER" id="PTHR19303:SF73">
    <property type="entry name" value="PROTEIN PDC2"/>
    <property type="match status" value="1"/>
</dbReference>
<keyword evidence="2" id="KW-1185">Reference proteome</keyword>
<evidence type="ECO:0000259" key="1">
    <source>
        <dbReference type="Pfam" id="PF03184"/>
    </source>
</evidence>
<sequence length="134" mass="15230">MTNAVFQDWITGFNKRMKAQHRNIIFLLENATLHSQVNLNNVKIVFLPPKAKSVLQPLDQGIIHAFKAHYKKRLVHSVLSNMDKSKLGESVSVLEACVWINSSMRETKTSTVSKCFTKCFISSPSIDNSEDEDY</sequence>
<dbReference type="GeneID" id="106471019"/>
<reference evidence="3" key="1">
    <citation type="submission" date="2025-08" db="UniProtKB">
        <authorList>
            <consortium name="RefSeq"/>
        </authorList>
    </citation>
    <scope>IDENTIFICATION</scope>
    <source>
        <tissue evidence="3">Muscle</tissue>
    </source>
</reference>
<evidence type="ECO:0000313" key="2">
    <source>
        <dbReference type="Proteomes" id="UP000694941"/>
    </source>
</evidence>
<feature type="domain" description="DDE-1" evidence="1">
    <location>
        <begin position="1"/>
        <end position="116"/>
    </location>
</feature>
<gene>
    <name evidence="3" type="primary">LOC106471019</name>
</gene>
<dbReference type="InterPro" id="IPR004875">
    <property type="entry name" value="DDE_SF_endonuclease_dom"/>
</dbReference>
<organism evidence="2 3">
    <name type="scientific">Limulus polyphemus</name>
    <name type="common">Atlantic horseshoe crab</name>
    <dbReference type="NCBI Taxonomy" id="6850"/>
    <lineage>
        <taxon>Eukaryota</taxon>
        <taxon>Metazoa</taxon>
        <taxon>Ecdysozoa</taxon>
        <taxon>Arthropoda</taxon>
        <taxon>Chelicerata</taxon>
        <taxon>Merostomata</taxon>
        <taxon>Xiphosura</taxon>
        <taxon>Limulidae</taxon>
        <taxon>Limulus</taxon>
    </lineage>
</organism>
<name>A0ABM1BR55_LIMPO</name>
<dbReference type="InterPro" id="IPR050863">
    <property type="entry name" value="CenT-Element_Derived"/>
</dbReference>
<evidence type="ECO:0000313" key="3">
    <source>
        <dbReference type="RefSeq" id="XP_013787057.1"/>
    </source>
</evidence>
<dbReference type="PANTHER" id="PTHR19303">
    <property type="entry name" value="TRANSPOSON"/>
    <property type="match status" value="1"/>
</dbReference>
<accession>A0ABM1BR55</accession>